<gene>
    <name evidence="9" type="primary">LOC112282952</name>
    <name evidence="8" type="ORF">PHYPA_000098</name>
</gene>
<evidence type="ECO:0000313" key="10">
    <source>
        <dbReference type="Proteomes" id="UP000006727"/>
    </source>
</evidence>
<comment type="subcellular location">
    <subcellularLocation>
        <location evidence="5">Secreted</location>
        <location evidence="5">Cell wall</location>
    </subcellularLocation>
    <subcellularLocation>
        <location evidence="5">Secreted</location>
        <location evidence="5">Extracellular space</location>
        <location evidence="5">Apoplast</location>
    </subcellularLocation>
</comment>
<reference evidence="8 10" key="1">
    <citation type="journal article" date="2008" name="Science">
        <title>The Physcomitrella genome reveals evolutionary insights into the conquest of land by plants.</title>
        <authorList>
            <person name="Rensing S."/>
            <person name="Lang D."/>
            <person name="Zimmer A."/>
            <person name="Terry A."/>
            <person name="Salamov A."/>
            <person name="Shapiro H."/>
            <person name="Nishiyama T."/>
            <person name="Perroud P.-F."/>
            <person name="Lindquist E."/>
            <person name="Kamisugi Y."/>
            <person name="Tanahashi T."/>
            <person name="Sakakibara K."/>
            <person name="Fujita T."/>
            <person name="Oishi K."/>
            <person name="Shin-I T."/>
            <person name="Kuroki Y."/>
            <person name="Toyoda A."/>
            <person name="Suzuki Y."/>
            <person name="Hashimoto A."/>
            <person name="Yamaguchi K."/>
            <person name="Sugano A."/>
            <person name="Kohara Y."/>
            <person name="Fujiyama A."/>
            <person name="Anterola A."/>
            <person name="Aoki S."/>
            <person name="Ashton N."/>
            <person name="Barbazuk W.B."/>
            <person name="Barker E."/>
            <person name="Bennetzen J."/>
            <person name="Bezanilla M."/>
            <person name="Blankenship R."/>
            <person name="Cho S.H."/>
            <person name="Dutcher S."/>
            <person name="Estelle M."/>
            <person name="Fawcett J.A."/>
            <person name="Gundlach H."/>
            <person name="Hanada K."/>
            <person name="Heyl A."/>
            <person name="Hicks K.A."/>
            <person name="Hugh J."/>
            <person name="Lohr M."/>
            <person name="Mayer K."/>
            <person name="Melkozernov A."/>
            <person name="Murata T."/>
            <person name="Nelson D."/>
            <person name="Pils B."/>
            <person name="Prigge M."/>
            <person name="Reiss B."/>
            <person name="Renner T."/>
            <person name="Rombauts S."/>
            <person name="Rushton P."/>
            <person name="Sanderfoot A."/>
            <person name="Schween G."/>
            <person name="Shiu S.-H."/>
            <person name="Stueber K."/>
            <person name="Theodoulou F.L."/>
            <person name="Tu H."/>
            <person name="Van de Peer Y."/>
            <person name="Verrier P.J."/>
            <person name="Waters E."/>
            <person name="Wood A."/>
            <person name="Yang L."/>
            <person name="Cove D."/>
            <person name="Cuming A."/>
            <person name="Hasebe M."/>
            <person name="Lucas S."/>
            <person name="Mishler D.B."/>
            <person name="Reski R."/>
            <person name="Grigoriev I."/>
            <person name="Quatrano R.S."/>
            <person name="Boore J.L."/>
        </authorList>
    </citation>
    <scope>NUCLEOTIDE SEQUENCE [LARGE SCALE GENOMIC DNA]</scope>
    <source>
        <strain evidence="9 10">cv. Gransden 2004</strain>
    </source>
</reference>
<keyword evidence="4 5" id="KW-0326">Glycosidase</keyword>
<dbReference type="InterPro" id="IPR013320">
    <property type="entry name" value="ConA-like_dom_sf"/>
</dbReference>
<dbReference type="RefSeq" id="XP_024376951.1">
    <property type="nucleotide sequence ID" value="XM_024521183.2"/>
</dbReference>
<dbReference type="GO" id="GO:0048046">
    <property type="term" value="C:apoplast"/>
    <property type="evidence" value="ECO:0007669"/>
    <property type="project" value="UniProtKB-SubCell"/>
</dbReference>
<dbReference type="PaxDb" id="3218-PP1S346_19V6.1"/>
<dbReference type="GO" id="GO:0071555">
    <property type="term" value="P:cell wall organization"/>
    <property type="evidence" value="ECO:0007669"/>
    <property type="project" value="UniProtKB-KW"/>
</dbReference>
<reference evidence="8 10" key="2">
    <citation type="journal article" date="2018" name="Plant J.">
        <title>The Physcomitrella patens chromosome-scale assembly reveals moss genome structure and evolution.</title>
        <authorList>
            <person name="Lang D."/>
            <person name="Ullrich K.K."/>
            <person name="Murat F."/>
            <person name="Fuchs J."/>
            <person name="Jenkins J."/>
            <person name="Haas F.B."/>
            <person name="Piednoel M."/>
            <person name="Gundlach H."/>
            <person name="Van Bel M."/>
            <person name="Meyberg R."/>
            <person name="Vives C."/>
            <person name="Morata J."/>
            <person name="Symeonidi A."/>
            <person name="Hiss M."/>
            <person name="Muchero W."/>
            <person name="Kamisugi Y."/>
            <person name="Saleh O."/>
            <person name="Blanc G."/>
            <person name="Decker E.L."/>
            <person name="van Gessel N."/>
            <person name="Grimwood J."/>
            <person name="Hayes R.D."/>
            <person name="Graham S.W."/>
            <person name="Gunter L.E."/>
            <person name="McDaniel S.F."/>
            <person name="Hoernstein S.N.W."/>
            <person name="Larsson A."/>
            <person name="Li F.W."/>
            <person name="Perroud P.F."/>
            <person name="Phillips J."/>
            <person name="Ranjan P."/>
            <person name="Rokshar D.S."/>
            <person name="Rothfels C.J."/>
            <person name="Schneider L."/>
            <person name="Shu S."/>
            <person name="Stevenson D.W."/>
            <person name="Thummler F."/>
            <person name="Tillich M."/>
            <person name="Villarreal Aguilar J.C."/>
            <person name="Widiez T."/>
            <person name="Wong G.K."/>
            <person name="Wymore A."/>
            <person name="Zhang Y."/>
            <person name="Zimmer A.D."/>
            <person name="Quatrano R.S."/>
            <person name="Mayer K.F.X."/>
            <person name="Goodstein D."/>
            <person name="Casacuberta J.M."/>
            <person name="Vandepoele K."/>
            <person name="Reski R."/>
            <person name="Cuming A.C."/>
            <person name="Tuskan G.A."/>
            <person name="Maumus F."/>
            <person name="Salse J."/>
            <person name="Schmutz J."/>
            <person name="Rensing S.A."/>
        </authorList>
    </citation>
    <scope>NUCLEOTIDE SEQUENCE [LARGE SCALE GENOMIC DNA]</scope>
    <source>
        <strain evidence="9 10">cv. Gransden 2004</strain>
    </source>
</reference>
<dbReference type="PROSITE" id="PS01034">
    <property type="entry name" value="GH16_1"/>
    <property type="match status" value="1"/>
</dbReference>
<name>A0A2K1L6L3_PHYPA</name>
<comment type="function">
    <text evidence="5">Catalyzes xyloglucan endohydrolysis (XEH) and/or endotransglycosylation (XET). Cleaves and religates xyloglucan polymers, an essential constituent of the primary cell wall, and thereby participates in cell wall construction of growing tissues.</text>
</comment>
<dbReference type="KEGG" id="ppp:112282952"/>
<dbReference type="GO" id="GO:0044042">
    <property type="term" value="P:glucan metabolic process"/>
    <property type="evidence" value="ECO:0007669"/>
    <property type="project" value="InterPro"/>
</dbReference>
<evidence type="ECO:0000256" key="5">
    <source>
        <dbReference type="RuleBase" id="RU361120"/>
    </source>
</evidence>
<dbReference type="EnsemblPlants" id="Pp3c1_2420V3.1">
    <property type="protein sequence ID" value="Pp3c1_2420V3.1"/>
    <property type="gene ID" value="Pp3c1_2420"/>
</dbReference>
<keyword evidence="5" id="KW-0964">Secreted</keyword>
<dbReference type="PROSITE" id="PS51762">
    <property type="entry name" value="GH16_2"/>
    <property type="match status" value="1"/>
</dbReference>
<dbReference type="InterPro" id="IPR010713">
    <property type="entry name" value="XET_C"/>
</dbReference>
<organism evidence="8">
    <name type="scientific">Physcomitrium patens</name>
    <name type="common">Spreading-leaved earth moss</name>
    <name type="synonym">Physcomitrella patens</name>
    <dbReference type="NCBI Taxonomy" id="3218"/>
    <lineage>
        <taxon>Eukaryota</taxon>
        <taxon>Viridiplantae</taxon>
        <taxon>Streptophyta</taxon>
        <taxon>Embryophyta</taxon>
        <taxon>Bryophyta</taxon>
        <taxon>Bryophytina</taxon>
        <taxon>Bryopsida</taxon>
        <taxon>Funariidae</taxon>
        <taxon>Funariales</taxon>
        <taxon>Funariaceae</taxon>
        <taxon>Physcomitrium</taxon>
    </lineage>
</organism>
<dbReference type="InterPro" id="IPR000757">
    <property type="entry name" value="Beta-glucanase-like"/>
</dbReference>
<dbReference type="AlphaFoldDB" id="A0A2K1L6L3"/>
<comment type="PTM">
    <text evidence="5">Contains at least one intrachain disulfide bond essential for its enzymatic activity.</text>
</comment>
<dbReference type="EMBL" id="ABEU02000001">
    <property type="protein sequence ID" value="PNR61675.1"/>
    <property type="molecule type" value="Genomic_DNA"/>
</dbReference>
<evidence type="ECO:0000256" key="3">
    <source>
        <dbReference type="ARBA" id="ARBA00023180"/>
    </source>
</evidence>
<accession>A0A2K1L6L3</accession>
<dbReference type="GO" id="GO:0004553">
    <property type="term" value="F:hydrolase activity, hydrolyzing O-glycosyl compounds"/>
    <property type="evidence" value="ECO:0007669"/>
    <property type="project" value="InterPro"/>
</dbReference>
<evidence type="ECO:0000313" key="8">
    <source>
        <dbReference type="EMBL" id="PNR61675.1"/>
    </source>
</evidence>
<keyword evidence="5" id="KW-0961">Cell wall biogenesis/degradation</keyword>
<keyword evidence="5" id="KW-0134">Cell wall</keyword>
<dbReference type="PANTHER" id="PTHR31062">
    <property type="entry name" value="XYLOGLUCAN ENDOTRANSGLUCOSYLASE/HYDROLASE PROTEIN 8-RELATED"/>
    <property type="match status" value="1"/>
</dbReference>
<feature type="domain" description="GH16" evidence="7">
    <location>
        <begin position="64"/>
        <end position="288"/>
    </location>
</feature>
<evidence type="ECO:0000313" key="9">
    <source>
        <dbReference type="EnsemblPlants" id="Pp3c1_2420V3.1"/>
    </source>
</evidence>
<reference evidence="9" key="3">
    <citation type="submission" date="2020-12" db="UniProtKB">
        <authorList>
            <consortium name="EnsemblPlants"/>
        </authorList>
    </citation>
    <scope>IDENTIFICATION</scope>
</reference>
<evidence type="ECO:0000259" key="7">
    <source>
        <dbReference type="PROSITE" id="PS51762"/>
    </source>
</evidence>
<feature type="signal peptide" evidence="5">
    <location>
        <begin position="1"/>
        <end position="24"/>
    </location>
</feature>
<dbReference type="OrthoDB" id="4781at2759"/>
<protein>
    <recommendedName>
        <fullName evidence="5">Xyloglucan endotransglucosylase/hydrolase</fullName>
        <ecNumber evidence="5">2.4.1.207</ecNumber>
    </recommendedName>
</protein>
<dbReference type="SMR" id="A0A2K1L6L3"/>
<keyword evidence="10" id="KW-1185">Reference proteome</keyword>
<dbReference type="EC" id="2.4.1.207" evidence="5"/>
<dbReference type="GO" id="GO:0016762">
    <property type="term" value="F:xyloglucan:xyloglucosyl transferase activity"/>
    <property type="evidence" value="ECO:0007669"/>
    <property type="project" value="UniProtKB-EC"/>
</dbReference>
<evidence type="ECO:0000256" key="4">
    <source>
        <dbReference type="ARBA" id="ARBA00023295"/>
    </source>
</evidence>
<dbReference type="Pfam" id="PF06955">
    <property type="entry name" value="XET_C"/>
    <property type="match status" value="1"/>
</dbReference>
<keyword evidence="2 5" id="KW-0378">Hydrolase</keyword>
<keyword evidence="1 5" id="KW-0808">Transferase</keyword>
<feature type="compositionally biased region" description="Pro residues" evidence="6">
    <location>
        <begin position="53"/>
        <end position="70"/>
    </location>
</feature>
<dbReference type="EnsemblPlants" id="Pp3c1_2420V3.2">
    <property type="protein sequence ID" value="Pp3c1_2420V3.2"/>
    <property type="gene ID" value="Pp3c1_2420"/>
</dbReference>
<dbReference type="GeneID" id="112282952"/>
<evidence type="ECO:0000256" key="6">
    <source>
        <dbReference type="SAM" id="MobiDB-lite"/>
    </source>
</evidence>
<feature type="region of interest" description="Disordered" evidence="6">
    <location>
        <begin position="39"/>
        <end position="87"/>
    </location>
</feature>
<sequence>MERASYAVALLAVTCLIASVNVFAQSNIPSFLNDVEPDNTAWMPDNSGNDGNPSPPAPVTPTPPTTPATPSPSAGSPPASTGACPGDPGYQEPWDSTFWDNFNIVTNGTHVRVSADGDACDMQLDADCSAVFGSKYQYFTGYFSAKLQLPCGNSSGTVFAFYTSSDGKMDDHDEIDIELLGNETSKHITMQTNIFINGVGDREMRHNLDWFDPCTSHHDYFIKWNSNIVVVGVDDIPLRVHMNNEKNGLPYFNKGQGLYVSYWDGSSWATQGGRIKIDYAMNAPFIANLNGFHHMSACQVPSERDLGSCKYPAVAPCWDRPSDHYLTAKQKTDFEWANNNFCIYDYCKDDQRFASTGKPAECNIPLY</sequence>
<dbReference type="InterPro" id="IPR044791">
    <property type="entry name" value="Beta-glucanase/XTH"/>
</dbReference>
<dbReference type="Proteomes" id="UP000006727">
    <property type="component" value="Chromosome 1"/>
</dbReference>
<feature type="compositionally biased region" description="Low complexity" evidence="6">
    <location>
        <begin position="71"/>
        <end position="86"/>
    </location>
</feature>
<dbReference type="Gene3D" id="2.60.120.200">
    <property type="match status" value="1"/>
</dbReference>
<dbReference type="Pfam" id="PF00722">
    <property type="entry name" value="Glyco_hydro_16"/>
    <property type="match status" value="1"/>
</dbReference>
<dbReference type="SUPFAM" id="SSF49899">
    <property type="entry name" value="Concanavalin A-like lectins/glucanases"/>
    <property type="match status" value="1"/>
</dbReference>
<evidence type="ECO:0000256" key="2">
    <source>
        <dbReference type="ARBA" id="ARBA00022801"/>
    </source>
</evidence>
<feature type="chain" id="PRO_5043074884" description="Xyloglucan endotransglucosylase/hydrolase" evidence="5">
    <location>
        <begin position="25"/>
        <end position="367"/>
    </location>
</feature>
<proteinExistence type="inferred from homology"/>
<evidence type="ECO:0000256" key="1">
    <source>
        <dbReference type="ARBA" id="ARBA00022679"/>
    </source>
</evidence>
<dbReference type="Gramene" id="Pp3c1_2420V3.2">
    <property type="protein sequence ID" value="Pp3c1_2420V3.2"/>
    <property type="gene ID" value="Pp3c1_2420"/>
</dbReference>
<dbReference type="Gramene" id="Pp3c1_2420V3.1">
    <property type="protein sequence ID" value="Pp3c1_2420V3.1"/>
    <property type="gene ID" value="Pp3c1_2420"/>
</dbReference>
<keyword evidence="3" id="KW-0325">Glycoprotein</keyword>
<dbReference type="InterPro" id="IPR008263">
    <property type="entry name" value="GH16_AS"/>
</dbReference>
<keyword evidence="5" id="KW-0052">Apoplast</keyword>
<comment type="similarity">
    <text evidence="5">Belongs to the glycosyl hydrolase 16 family.</text>
</comment>
<keyword evidence="5" id="KW-0732">Signal</keyword>